<feature type="compositionally biased region" description="Polar residues" evidence="9">
    <location>
        <begin position="520"/>
        <end position="535"/>
    </location>
</feature>
<evidence type="ECO:0000256" key="6">
    <source>
        <dbReference type="ARBA" id="ARBA00023055"/>
    </source>
</evidence>
<accession>A0A9W8E511</accession>
<reference evidence="11" key="1">
    <citation type="submission" date="2022-07" db="EMBL/GenBank/DDBJ databases">
        <title>Phylogenomic reconstructions and comparative analyses of Kickxellomycotina fungi.</title>
        <authorList>
            <person name="Reynolds N.K."/>
            <person name="Stajich J.E."/>
            <person name="Barry K."/>
            <person name="Grigoriev I.V."/>
            <person name="Crous P."/>
            <person name="Smith M.E."/>
        </authorList>
    </citation>
    <scope>NUCLEOTIDE SEQUENCE</scope>
    <source>
        <strain evidence="11">RSA 1196</strain>
    </source>
</reference>
<protein>
    <recommendedName>
        <fullName evidence="10">SMP-LTD domain-containing protein</fullName>
    </recommendedName>
</protein>
<keyword evidence="7" id="KW-0446">Lipid-binding</keyword>
<evidence type="ECO:0000256" key="8">
    <source>
        <dbReference type="ARBA" id="ARBA00023136"/>
    </source>
</evidence>
<dbReference type="AlphaFoldDB" id="A0A9W8E511"/>
<feature type="region of interest" description="Disordered" evidence="9">
    <location>
        <begin position="920"/>
        <end position="1069"/>
    </location>
</feature>
<evidence type="ECO:0000256" key="2">
    <source>
        <dbReference type="ARBA" id="ARBA00022448"/>
    </source>
</evidence>
<keyword evidence="3" id="KW-0812">Transmembrane</keyword>
<keyword evidence="5" id="KW-1133">Transmembrane helix</keyword>
<evidence type="ECO:0000256" key="3">
    <source>
        <dbReference type="ARBA" id="ARBA00022692"/>
    </source>
</evidence>
<keyword evidence="4" id="KW-0256">Endoplasmic reticulum</keyword>
<dbReference type="PANTHER" id="PTHR13466">
    <property type="entry name" value="TEX2 PROTEIN-RELATED"/>
    <property type="match status" value="1"/>
</dbReference>
<dbReference type="GO" id="GO:0015914">
    <property type="term" value="P:phospholipid transport"/>
    <property type="evidence" value="ECO:0007669"/>
    <property type="project" value="TreeGrafter"/>
</dbReference>
<feature type="compositionally biased region" description="Polar residues" evidence="9">
    <location>
        <begin position="545"/>
        <end position="568"/>
    </location>
</feature>
<evidence type="ECO:0000313" key="11">
    <source>
        <dbReference type="EMBL" id="KAJ1969732.1"/>
    </source>
</evidence>
<organism evidence="11 12">
    <name type="scientific">Dispira parvispora</name>
    <dbReference type="NCBI Taxonomy" id="1520584"/>
    <lineage>
        <taxon>Eukaryota</taxon>
        <taxon>Fungi</taxon>
        <taxon>Fungi incertae sedis</taxon>
        <taxon>Zoopagomycota</taxon>
        <taxon>Kickxellomycotina</taxon>
        <taxon>Dimargaritomycetes</taxon>
        <taxon>Dimargaritales</taxon>
        <taxon>Dimargaritaceae</taxon>
        <taxon>Dispira</taxon>
    </lineage>
</organism>
<dbReference type="GO" id="GO:0032865">
    <property type="term" value="C:ERMES complex"/>
    <property type="evidence" value="ECO:0007669"/>
    <property type="project" value="TreeGrafter"/>
</dbReference>
<dbReference type="Gene3D" id="2.30.29.30">
    <property type="entry name" value="Pleckstrin-homology domain (PH domain)/Phosphotyrosine-binding domain (PTB)"/>
    <property type="match status" value="1"/>
</dbReference>
<proteinExistence type="predicted"/>
<keyword evidence="8" id="KW-0472">Membrane</keyword>
<dbReference type="PANTHER" id="PTHR13466:SF19">
    <property type="entry name" value="NUCLEUS-VACUOLE JUNCTION PROTEIN 2"/>
    <property type="match status" value="1"/>
</dbReference>
<dbReference type="CDD" id="cd21675">
    <property type="entry name" value="SMP_TEX2"/>
    <property type="match status" value="1"/>
</dbReference>
<dbReference type="InterPro" id="IPR011993">
    <property type="entry name" value="PH-like_dom_sf"/>
</dbReference>
<feature type="compositionally biased region" description="Polar residues" evidence="9">
    <location>
        <begin position="674"/>
        <end position="702"/>
    </location>
</feature>
<keyword evidence="6" id="KW-0445">Lipid transport</keyword>
<comment type="caution">
    <text evidence="11">The sequence shown here is derived from an EMBL/GenBank/DDBJ whole genome shotgun (WGS) entry which is preliminary data.</text>
</comment>
<comment type="subcellular location">
    <subcellularLocation>
        <location evidence="1">Endoplasmic reticulum membrane</location>
    </subcellularLocation>
</comment>
<feature type="region of interest" description="Disordered" evidence="9">
    <location>
        <begin position="491"/>
        <end position="578"/>
    </location>
</feature>
<evidence type="ECO:0000256" key="4">
    <source>
        <dbReference type="ARBA" id="ARBA00022824"/>
    </source>
</evidence>
<dbReference type="PROSITE" id="PS51847">
    <property type="entry name" value="SMP"/>
    <property type="match status" value="1"/>
</dbReference>
<dbReference type="InterPro" id="IPR031468">
    <property type="entry name" value="SMP_LBD"/>
</dbReference>
<dbReference type="InterPro" id="IPR058801">
    <property type="entry name" value="PDZD8_N"/>
</dbReference>
<dbReference type="Pfam" id="PF26547">
    <property type="entry name" value="PDZD8_N"/>
    <property type="match status" value="1"/>
</dbReference>
<evidence type="ECO:0000256" key="9">
    <source>
        <dbReference type="SAM" id="MobiDB-lite"/>
    </source>
</evidence>
<feature type="domain" description="SMP-LTD" evidence="10">
    <location>
        <begin position="280"/>
        <end position="471"/>
    </location>
</feature>
<feature type="compositionally biased region" description="Low complexity" evidence="9">
    <location>
        <begin position="1056"/>
        <end position="1069"/>
    </location>
</feature>
<feature type="compositionally biased region" description="Polar residues" evidence="9">
    <location>
        <begin position="951"/>
        <end position="967"/>
    </location>
</feature>
<feature type="region of interest" description="Disordered" evidence="9">
    <location>
        <begin position="228"/>
        <end position="251"/>
    </location>
</feature>
<evidence type="ECO:0000259" key="10">
    <source>
        <dbReference type="PROSITE" id="PS51847"/>
    </source>
</evidence>
<feature type="compositionally biased region" description="Polar residues" evidence="9">
    <location>
        <begin position="718"/>
        <end position="727"/>
    </location>
</feature>
<dbReference type="GO" id="GO:0005789">
    <property type="term" value="C:endoplasmic reticulum membrane"/>
    <property type="evidence" value="ECO:0007669"/>
    <property type="project" value="UniProtKB-SubCell"/>
</dbReference>
<dbReference type="GO" id="GO:1990456">
    <property type="term" value="P:mitochondrion-endoplasmic reticulum membrane tethering"/>
    <property type="evidence" value="ECO:0007669"/>
    <property type="project" value="TreeGrafter"/>
</dbReference>
<keyword evidence="12" id="KW-1185">Reference proteome</keyword>
<dbReference type="GO" id="GO:0008289">
    <property type="term" value="F:lipid binding"/>
    <property type="evidence" value="ECO:0007669"/>
    <property type="project" value="UniProtKB-KW"/>
</dbReference>
<feature type="compositionally biased region" description="Basic and acidic residues" evidence="9">
    <location>
        <begin position="235"/>
        <end position="247"/>
    </location>
</feature>
<feature type="region of interest" description="Disordered" evidence="9">
    <location>
        <begin position="638"/>
        <end position="887"/>
    </location>
</feature>
<dbReference type="EMBL" id="JANBPY010000028">
    <property type="protein sequence ID" value="KAJ1969732.1"/>
    <property type="molecule type" value="Genomic_DNA"/>
</dbReference>
<evidence type="ECO:0000256" key="7">
    <source>
        <dbReference type="ARBA" id="ARBA00023121"/>
    </source>
</evidence>
<evidence type="ECO:0000313" key="12">
    <source>
        <dbReference type="Proteomes" id="UP001150925"/>
    </source>
</evidence>
<evidence type="ECO:0000256" key="5">
    <source>
        <dbReference type="ARBA" id="ARBA00022989"/>
    </source>
</evidence>
<sequence length="1069" mass="116200">MPGLFFPTSFITYLAVFLLGVLCLPVGLALAAWYIYKTLPNAPSPDKSTTPFLVPLEEHDRFHRQAEEAIAQQKAEFNTFYKVGWLRITREERPDEDVSTLKGLVKLGITSIMETKQQQANRLAKDRYFVTLKYDTLFLYDSEQQAECRGVVVVPYYQVAIHPRNLPDNEVFHKDLPILLSKTIPGEDEEPPETTGALQDSYYIYADTPTVKEDWYFALSRASRLHPRAVAPSSEKQESKGVPHEDQEWGTSDQADPFFPLGFDQHALQDIHRTIQADDPHIQTQWLNAVIGRVFLSVYRTDMMKQYFINKIRLKITKLKKPSFLGNIEVRDLSVGDGVPSITNPRLLSLDERGELKAEMYVHYAGGFRCEIETEVQLSVTSRLKSLRVPLVLAIVLKRLTGKILLQIKPPPSNRFWVGFYETPSMDLCIEPIVSEKQVKFGMVIQAIERRIYDVINETIVLPNMDDTPFFASEGLGGIFENFIRQPLLSHPVANGETTPTEGLSQGTLSGNVPAETESEQGTAASTGQGTSQLIPASDDDLASGTKQWQHNTSRTPSLRSSATTQSGPAAIPSGGTSLSSRALSLLKSIKAGQPTQPPPESSSPLQPLDIPAGLSKATTSTTHLDSSSTTLVTPDLVGASHTLPKDSSVEPSPSGLVESHPDSTKYNGVPRSPSHSPSLLQISPSHDPAVTTSGLSRSLPTHGTHGKPPSEAAEPVTNDTAASSHLQAGHHDPKSIPPLTHSPTWDYPRPLTAVSPPRSPTLPYQPLHSLGTPQSTVPMGRGQPIPHGQPRGQGIPHSEAHLYGLSRGRNPTGLGGRRDVPPSVRRSWLTQMIPDSLLKSSPPSPTKPERSERTPEETNEPVHSTDERILHPALTTDASTTAPPGRGNLATKLAWFNQSIESLKHTYQQHQIQLQKNSLPKGIPAKPSALPQRPPNNTDSWPTDWDKENLTTSDLGGLSNQLSSTPWPADLAKPLPAASTPDVRTAGLVTGNRPRAPTATGSEGFQSGTRIPTSQLTPSISLGAESNGHPALTGSVSLPSPPFPPPKAVSPTGPPSTTTLVPPTLEAD</sequence>
<feature type="compositionally biased region" description="Basic and acidic residues" evidence="9">
    <location>
        <begin position="848"/>
        <end position="857"/>
    </location>
</feature>
<feature type="compositionally biased region" description="Polar residues" evidence="9">
    <location>
        <begin position="496"/>
        <end position="511"/>
    </location>
</feature>
<evidence type="ECO:0000256" key="1">
    <source>
        <dbReference type="ARBA" id="ARBA00004586"/>
    </source>
</evidence>
<gene>
    <name evidence="11" type="ORF">IWQ62_000434</name>
</gene>
<dbReference type="OrthoDB" id="26740at2759"/>
<feature type="compositionally biased region" description="Polar residues" evidence="9">
    <location>
        <begin position="1000"/>
        <end position="1021"/>
    </location>
</feature>
<name>A0A9W8E511_9FUNG</name>
<dbReference type="SUPFAM" id="SSF50729">
    <property type="entry name" value="PH domain-like"/>
    <property type="match status" value="1"/>
</dbReference>
<feature type="region of interest" description="Disordered" evidence="9">
    <location>
        <begin position="592"/>
        <end position="614"/>
    </location>
</feature>
<dbReference type="Proteomes" id="UP001150925">
    <property type="component" value="Unassembled WGS sequence"/>
</dbReference>
<feature type="compositionally biased region" description="Pro residues" evidence="9">
    <location>
        <begin position="1040"/>
        <end position="1055"/>
    </location>
</feature>
<keyword evidence="2" id="KW-0813">Transport</keyword>